<reference evidence="1 2" key="1">
    <citation type="submission" date="2018-05" db="EMBL/GenBank/DDBJ databases">
        <authorList>
            <person name="Zhang Y.-J."/>
        </authorList>
    </citation>
    <scope>NUCLEOTIDE SEQUENCE [LARGE SCALE GENOMIC DNA]</scope>
    <source>
        <strain evidence="1 2">CY04</strain>
    </source>
</reference>
<dbReference type="Proteomes" id="UP001429564">
    <property type="component" value="Unassembled WGS sequence"/>
</dbReference>
<keyword evidence="2" id="KW-1185">Reference proteome</keyword>
<dbReference type="InterPro" id="IPR010865">
    <property type="entry name" value="DUF1499"/>
</dbReference>
<comment type="caution">
    <text evidence="1">The sequence shown here is derived from an EMBL/GenBank/DDBJ whole genome shotgun (WGS) entry which is preliminary data.</text>
</comment>
<dbReference type="EMBL" id="QHLQ01000005">
    <property type="protein sequence ID" value="NIZ60736.1"/>
    <property type="molecule type" value="Genomic_DNA"/>
</dbReference>
<evidence type="ECO:0000313" key="2">
    <source>
        <dbReference type="Proteomes" id="UP001429564"/>
    </source>
</evidence>
<dbReference type="Pfam" id="PF07386">
    <property type="entry name" value="DUF1499"/>
    <property type="match status" value="1"/>
</dbReference>
<proteinExistence type="predicted"/>
<accession>A0ABX0W9A7</accession>
<sequence>MGRIMLFAWICVAVVIVVLGLIRLAPVDPLDWNTQPEFTEDKTFRGGVFRVVRTGPDGLARFDQVASSAPRTNLLAGSVEDGLATYVTRTKFLGFPDYTTARQDGDLLKVYARLRFGRSDLGVNEARIADWLAEMESIPTLEVAPSN</sequence>
<evidence type="ECO:0000313" key="1">
    <source>
        <dbReference type="EMBL" id="NIZ60736.1"/>
    </source>
</evidence>
<gene>
    <name evidence="1" type="ORF">DL239_07085</name>
</gene>
<dbReference type="RefSeq" id="WP_167683314.1">
    <property type="nucleotide sequence ID" value="NZ_QHLQ01000005.1"/>
</dbReference>
<name>A0ABX0W9A7_9RHOB</name>
<protein>
    <submittedName>
        <fullName evidence="1">DUF1499 domain-containing protein</fullName>
    </submittedName>
</protein>
<organism evidence="1 2">
    <name type="scientific">Parasedimentitalea denitrificans</name>
    <dbReference type="NCBI Taxonomy" id="2211118"/>
    <lineage>
        <taxon>Bacteria</taxon>
        <taxon>Pseudomonadati</taxon>
        <taxon>Pseudomonadota</taxon>
        <taxon>Alphaproteobacteria</taxon>
        <taxon>Rhodobacterales</taxon>
        <taxon>Paracoccaceae</taxon>
        <taxon>Parasedimentitalea</taxon>
    </lineage>
</organism>